<dbReference type="InterPro" id="IPR058248">
    <property type="entry name" value="Lxx211020-like"/>
</dbReference>
<keyword evidence="3" id="KW-1185">Reference proteome</keyword>
<dbReference type="Proteomes" id="UP000050940">
    <property type="component" value="Unassembled WGS sequence"/>
</dbReference>
<feature type="signal peptide" evidence="1">
    <location>
        <begin position="1"/>
        <end position="24"/>
    </location>
</feature>
<dbReference type="InterPro" id="IPR036182">
    <property type="entry name" value="PCuAC_sf"/>
</dbReference>
<dbReference type="EMBL" id="LDJP01000011">
    <property type="protein sequence ID" value="KRG87940.1"/>
    <property type="molecule type" value="Genomic_DNA"/>
</dbReference>
<evidence type="ECO:0000313" key="3">
    <source>
        <dbReference type="Proteomes" id="UP000050940"/>
    </source>
</evidence>
<reference evidence="2 3" key="1">
    <citation type="submission" date="2015-05" db="EMBL/GenBank/DDBJ databases">
        <title>Genome sequencing and analysis of members of genus Stenotrophomonas.</title>
        <authorList>
            <person name="Patil P.P."/>
            <person name="Midha S."/>
            <person name="Patil P.B."/>
        </authorList>
    </citation>
    <scope>NUCLEOTIDE SEQUENCE [LARGE SCALE GENOMIC DNA]</scope>
    <source>
        <strain evidence="2 3">JCM 16244</strain>
    </source>
</reference>
<dbReference type="PATRIC" id="fig|659018.3.peg.245"/>
<dbReference type="RefSeq" id="WP_057639606.1">
    <property type="nucleotide sequence ID" value="NZ_LDJP01000011.1"/>
</dbReference>
<comment type="caution">
    <text evidence="2">The sequence shown here is derived from an EMBL/GenBank/DDBJ whole genome shotgun (WGS) entry which is preliminary data.</text>
</comment>
<sequence length="146" mass="15441">MITKPFACVLLMSVASVMAAPAQAAEAACVRFSDGWIRFPAMAHMAGGFGRIDNACKAEVAVTSVRSEAFADVSLHETTLVDGVSRMREVERLPVAAGQHAELKPGGLHLMLMDGKAALQEGQRVPVVLGLSDGTEVRGELVVRKP</sequence>
<evidence type="ECO:0000256" key="1">
    <source>
        <dbReference type="SAM" id="SignalP"/>
    </source>
</evidence>
<feature type="chain" id="PRO_5006396962" description="Copper chaperone PCu(A)C" evidence="1">
    <location>
        <begin position="25"/>
        <end position="146"/>
    </location>
</feature>
<dbReference type="InterPro" id="IPR007410">
    <property type="entry name" value="LpqE-like"/>
</dbReference>
<dbReference type="Pfam" id="PF04314">
    <property type="entry name" value="PCuAC"/>
    <property type="match status" value="1"/>
</dbReference>
<protein>
    <recommendedName>
        <fullName evidence="4">Copper chaperone PCu(A)C</fullName>
    </recommendedName>
</protein>
<keyword evidence="1" id="KW-0732">Signal</keyword>
<dbReference type="PANTHER" id="PTHR36302:SF1">
    <property type="entry name" value="COPPER CHAPERONE PCU(A)C"/>
    <property type="match status" value="1"/>
</dbReference>
<evidence type="ECO:0008006" key="4">
    <source>
        <dbReference type="Google" id="ProtNLM"/>
    </source>
</evidence>
<dbReference type="STRING" id="659018.ABB34_02195"/>
<evidence type="ECO:0000313" key="2">
    <source>
        <dbReference type="EMBL" id="KRG87940.1"/>
    </source>
</evidence>
<name>A0A0R0ED07_9GAMM</name>
<dbReference type="PANTHER" id="PTHR36302">
    <property type="entry name" value="BLR7088 PROTEIN"/>
    <property type="match status" value="1"/>
</dbReference>
<accession>A0A0R0ED07</accession>
<gene>
    <name evidence="2" type="ORF">ABB34_02195</name>
</gene>
<dbReference type="SUPFAM" id="SSF110087">
    <property type="entry name" value="DR1885-like metal-binding protein"/>
    <property type="match status" value="1"/>
</dbReference>
<dbReference type="Gene3D" id="2.60.40.1890">
    <property type="entry name" value="PCu(A)C copper chaperone"/>
    <property type="match status" value="1"/>
</dbReference>
<dbReference type="AlphaFoldDB" id="A0A0R0ED07"/>
<proteinExistence type="predicted"/>
<organism evidence="2 3">
    <name type="scientific">Stenotrophomonas daejeonensis</name>
    <dbReference type="NCBI Taxonomy" id="659018"/>
    <lineage>
        <taxon>Bacteria</taxon>
        <taxon>Pseudomonadati</taxon>
        <taxon>Pseudomonadota</taxon>
        <taxon>Gammaproteobacteria</taxon>
        <taxon>Lysobacterales</taxon>
        <taxon>Lysobacteraceae</taxon>
        <taxon>Stenotrophomonas</taxon>
    </lineage>
</organism>
<dbReference type="OrthoDB" id="9796962at2"/>